<dbReference type="RefSeq" id="WP_092312796.1">
    <property type="nucleotide sequence ID" value="NZ_FMAD01000006.1"/>
</dbReference>
<gene>
    <name evidence="1" type="ORF">FHX61_003759</name>
</gene>
<protein>
    <recommendedName>
        <fullName evidence="3">DUF2188 domain-containing protein</fullName>
    </recommendedName>
</protein>
<accession>A0A1C3V565</accession>
<dbReference type="Pfam" id="PF09954">
    <property type="entry name" value="DUF2188"/>
    <property type="match status" value="1"/>
</dbReference>
<dbReference type="AlphaFoldDB" id="A0A1C3V565"/>
<dbReference type="Proteomes" id="UP000578036">
    <property type="component" value="Unassembled WGS sequence"/>
</dbReference>
<organism evidence="1 2">
    <name type="scientific">Cupriavidus alkaliphilus</name>
    <dbReference type="NCBI Taxonomy" id="942866"/>
    <lineage>
        <taxon>Bacteria</taxon>
        <taxon>Pseudomonadati</taxon>
        <taxon>Pseudomonadota</taxon>
        <taxon>Betaproteobacteria</taxon>
        <taxon>Burkholderiales</taxon>
        <taxon>Burkholderiaceae</taxon>
        <taxon>Cupriavidus</taxon>
    </lineage>
</organism>
<evidence type="ECO:0000313" key="2">
    <source>
        <dbReference type="Proteomes" id="UP000578036"/>
    </source>
</evidence>
<evidence type="ECO:0000313" key="1">
    <source>
        <dbReference type="EMBL" id="MBB3009086.1"/>
    </source>
</evidence>
<reference evidence="1 2" key="1">
    <citation type="submission" date="2020-08" db="EMBL/GenBank/DDBJ databases">
        <title>Genomic Encyclopedia of Type Strains, Phase IV (KMG-V): Genome sequencing to study the core and pangenomes of soil and plant-associated prokaryotes.</title>
        <authorList>
            <person name="Whitman W."/>
        </authorList>
    </citation>
    <scope>NUCLEOTIDE SEQUENCE [LARGE SCALE GENOMIC DNA]</scope>
    <source>
        <strain evidence="1 2">SLV-2362</strain>
    </source>
</reference>
<keyword evidence="2" id="KW-1185">Reference proteome</keyword>
<dbReference type="EMBL" id="JACHWF010000004">
    <property type="protein sequence ID" value="MBB3009086.1"/>
    <property type="molecule type" value="Genomic_DNA"/>
</dbReference>
<sequence length="72" mass="7785">MPNVHVVPSGGKWKVEVERGTQDTPTYDSEDAAIVAATALARKLQGELLVHGADGAIRIRNSFGNDARDVRR</sequence>
<proteinExistence type="predicted"/>
<evidence type="ECO:0008006" key="3">
    <source>
        <dbReference type="Google" id="ProtNLM"/>
    </source>
</evidence>
<dbReference type="InterPro" id="IPR018691">
    <property type="entry name" value="DUF2188"/>
</dbReference>
<comment type="caution">
    <text evidence="1">The sequence shown here is derived from an EMBL/GenBank/DDBJ whole genome shotgun (WGS) entry which is preliminary data.</text>
</comment>
<name>A0A1C3V565_9BURK</name>